<dbReference type="Proteomes" id="UP000664654">
    <property type="component" value="Unassembled WGS sequence"/>
</dbReference>
<comment type="caution">
    <text evidence="4">The sequence shown here is derived from an EMBL/GenBank/DDBJ whole genome shotgun (WGS) entry which is preliminary data.</text>
</comment>
<dbReference type="PROSITE" id="PS50894">
    <property type="entry name" value="HPT"/>
    <property type="match status" value="1"/>
</dbReference>
<dbReference type="RefSeq" id="WP_206575561.1">
    <property type="nucleotide sequence ID" value="NZ_JAFKCV010000018.1"/>
</dbReference>
<dbReference type="GO" id="GO:0000160">
    <property type="term" value="P:phosphorelay signal transduction system"/>
    <property type="evidence" value="ECO:0007669"/>
    <property type="project" value="UniProtKB-KW"/>
</dbReference>
<proteinExistence type="predicted"/>
<keyword evidence="5" id="KW-1185">Reference proteome</keyword>
<accession>A0A939DRH4</accession>
<dbReference type="SUPFAM" id="SSF47226">
    <property type="entry name" value="Histidine-containing phosphotransfer domain, HPT domain"/>
    <property type="match status" value="1"/>
</dbReference>
<dbReference type="InterPro" id="IPR036641">
    <property type="entry name" value="HPT_dom_sf"/>
</dbReference>
<reference evidence="4" key="1">
    <citation type="submission" date="2021-03" db="EMBL/GenBank/DDBJ databases">
        <title>novel species isolated from a fishpond in China.</title>
        <authorList>
            <person name="Lu H."/>
            <person name="Cai Z."/>
        </authorList>
    </citation>
    <scope>NUCLEOTIDE SEQUENCE</scope>
    <source>
        <strain evidence="4">JCM 30855</strain>
    </source>
</reference>
<dbReference type="EMBL" id="JAFKCV010000018">
    <property type="protein sequence ID" value="MBN7827450.1"/>
    <property type="molecule type" value="Genomic_DNA"/>
</dbReference>
<name>A0A939DRH4_9ALTE</name>
<dbReference type="AlphaFoldDB" id="A0A939DRH4"/>
<gene>
    <name evidence="4" type="ORF">J0A66_19630</name>
</gene>
<protein>
    <submittedName>
        <fullName evidence="4">Hpt domain-containing protein</fullName>
    </submittedName>
</protein>
<dbReference type="Pfam" id="PF01627">
    <property type="entry name" value="Hpt"/>
    <property type="match status" value="1"/>
</dbReference>
<dbReference type="Gene3D" id="1.20.120.160">
    <property type="entry name" value="HPT domain"/>
    <property type="match status" value="1"/>
</dbReference>
<evidence type="ECO:0000313" key="5">
    <source>
        <dbReference type="Proteomes" id="UP000664654"/>
    </source>
</evidence>
<evidence type="ECO:0000256" key="1">
    <source>
        <dbReference type="ARBA" id="ARBA00023012"/>
    </source>
</evidence>
<keyword evidence="2" id="KW-0597">Phosphoprotein</keyword>
<feature type="modified residue" description="Phosphohistidine" evidence="2">
    <location>
        <position position="58"/>
    </location>
</feature>
<keyword evidence="1" id="KW-0902">Two-component regulatory system</keyword>
<evidence type="ECO:0000259" key="3">
    <source>
        <dbReference type="PROSITE" id="PS50894"/>
    </source>
</evidence>
<dbReference type="GO" id="GO:0004672">
    <property type="term" value="F:protein kinase activity"/>
    <property type="evidence" value="ECO:0007669"/>
    <property type="project" value="UniProtKB-ARBA"/>
</dbReference>
<evidence type="ECO:0000256" key="2">
    <source>
        <dbReference type="PROSITE-ProRule" id="PRU00110"/>
    </source>
</evidence>
<organism evidence="4 5">
    <name type="scientific">Bowmanella dokdonensis</name>
    <dbReference type="NCBI Taxonomy" id="751969"/>
    <lineage>
        <taxon>Bacteria</taxon>
        <taxon>Pseudomonadati</taxon>
        <taxon>Pseudomonadota</taxon>
        <taxon>Gammaproteobacteria</taxon>
        <taxon>Alteromonadales</taxon>
        <taxon>Alteromonadaceae</taxon>
        <taxon>Bowmanella</taxon>
    </lineage>
</organism>
<feature type="domain" description="HPt" evidence="3">
    <location>
        <begin position="19"/>
        <end position="118"/>
    </location>
</feature>
<sequence>MQAKEYFDSPFAIEQLGGDEPLLCRLLDRFVEQYATSAGEVAELLQQGQWQQARQLVHTVKGVAGNLGMRPLYQTSNALEQLLKQKSPDSAAQLVHYRQDLQLTLEALNEFRRQQVGQTASPAASIQQLDSDKARQMLLETLRRNEFIAPNRLDALLVALPLSASRRHELRECISDLNYSAALELLQET</sequence>
<dbReference type="InterPro" id="IPR008207">
    <property type="entry name" value="Sig_transdc_His_kin_Hpt_dom"/>
</dbReference>
<evidence type="ECO:0000313" key="4">
    <source>
        <dbReference type="EMBL" id="MBN7827450.1"/>
    </source>
</evidence>